<dbReference type="OMA" id="YTNKECH"/>
<dbReference type="Gramene" id="RZC59093">
    <property type="protein sequence ID" value="RZC59093"/>
    <property type="gene ID" value="C5167_006398"/>
</dbReference>
<sequence length="653" mass="72370">MLKDLRSYKRKKSSEEIENVPVNPKDSVINPNFVDGIRAPLHTIPEPTQIVLEQESGYSKSKIDRNTTPSKRGKSSGSAVRTPEKQGFSLRSKFGWASKNGADDGDATHNLHQFPVSSPGSSNANGGLPNVTPRSFDFDLQYTNKECHKPTASGFTALNGARPPMSIGARFGNPGALSKGIPYSSTSVVNTVQVPDFELKEDPSFWMDHNVQVLIRVRPLNNMERVQQGYNRCLKQENAQSISWVGQQEARFTFDHVACETTSQEMLFRVAGLPMVENCLSGYSSCMFAYGQTGSGKTHTMLGEIADLDVNPSAERGMTPRIFEFLFARIRAEEEIRRDEKLTYNCKCSFLEIYNEQITDLLDPSCTNLLLREDMKTGVCVENLTEFEVNTVNDILCLLTRGAANRKVAATNMNGESSRSHSVFTCVIESRWEKDSTTNLRQKASGAEGERLKEAASINKSLSTLGHVIMVLVDVAQGKQRHIPYRDSRLTFLLQDSLGGNSKTMIIANVSPSICSAAETLSTLKFAQRAKLIQNNAIVNEDASGNVMALHHQIHLLKEELAVLKRQNVSRSLSYRSAIFGDADRKSSDGPHDEETPDMVLESVDGSQGSASLGIVRLSTKQVMQQCFGFYYMMNLEKHPLMMVAAIIKWVLL</sequence>
<dbReference type="Proteomes" id="UP000316621">
    <property type="component" value="Chromosome 4"/>
</dbReference>
<keyword evidence="1" id="KW-0493">Microtubule</keyword>
<feature type="region of interest" description="Disordered" evidence="8">
    <location>
        <begin position="1"/>
        <end position="29"/>
    </location>
</feature>
<keyword evidence="3 7" id="KW-0067">ATP-binding</keyword>
<dbReference type="GO" id="GO:0008017">
    <property type="term" value="F:microtubule binding"/>
    <property type="evidence" value="ECO:0007669"/>
    <property type="project" value="InterPro"/>
</dbReference>
<dbReference type="FunFam" id="3.40.850.10:FF:000033">
    <property type="entry name" value="Kinesin-like protein KIN-12E"/>
    <property type="match status" value="1"/>
</dbReference>
<dbReference type="GO" id="GO:0005874">
    <property type="term" value="C:microtubule"/>
    <property type="evidence" value="ECO:0007669"/>
    <property type="project" value="UniProtKB-KW"/>
</dbReference>
<dbReference type="PANTHER" id="PTHR37739">
    <property type="entry name" value="KINESIN-LIKE PROTEIN KIN-12D"/>
    <property type="match status" value="1"/>
</dbReference>
<feature type="compositionally biased region" description="Polar residues" evidence="8">
    <location>
        <begin position="115"/>
        <end position="125"/>
    </location>
</feature>
<dbReference type="STRING" id="3469.A0A4Y7JDB1"/>
<evidence type="ECO:0000256" key="1">
    <source>
        <dbReference type="ARBA" id="ARBA00022701"/>
    </source>
</evidence>
<dbReference type="PRINTS" id="PR00380">
    <property type="entry name" value="KINESINHEAVY"/>
</dbReference>
<comment type="similarity">
    <text evidence="6">Belongs to the TRAFAC class myosin-kinesin ATPase superfamily. Kinesin family. KIN-12 subfamily.</text>
</comment>
<dbReference type="SUPFAM" id="SSF52540">
    <property type="entry name" value="P-loop containing nucleoside triphosphate hydrolases"/>
    <property type="match status" value="1"/>
</dbReference>
<feature type="binding site" evidence="7">
    <location>
        <begin position="291"/>
        <end position="298"/>
    </location>
    <ligand>
        <name>ATP</name>
        <dbReference type="ChEBI" id="CHEBI:30616"/>
    </ligand>
</feature>
<dbReference type="InterPro" id="IPR036961">
    <property type="entry name" value="Kinesin_motor_dom_sf"/>
</dbReference>
<gene>
    <name evidence="10" type="ORF">C5167_006398</name>
</gene>
<reference evidence="10 11" key="1">
    <citation type="journal article" date="2018" name="Science">
        <title>The opium poppy genome and morphinan production.</title>
        <authorList>
            <person name="Guo L."/>
            <person name="Winzer T."/>
            <person name="Yang X."/>
            <person name="Li Y."/>
            <person name="Ning Z."/>
            <person name="He Z."/>
            <person name="Teodor R."/>
            <person name="Lu Y."/>
            <person name="Bowser T.A."/>
            <person name="Graham I.A."/>
            <person name="Ye K."/>
        </authorList>
    </citation>
    <scope>NUCLEOTIDE SEQUENCE [LARGE SCALE GENOMIC DNA]</scope>
    <source>
        <strain evidence="11">cv. HN1</strain>
        <tissue evidence="10">Leaves</tissue>
    </source>
</reference>
<keyword evidence="2 7" id="KW-0547">Nucleotide-binding</keyword>
<evidence type="ECO:0000259" key="9">
    <source>
        <dbReference type="PROSITE" id="PS50067"/>
    </source>
</evidence>
<dbReference type="Pfam" id="PF00225">
    <property type="entry name" value="Kinesin"/>
    <property type="match status" value="1"/>
</dbReference>
<keyword evidence="4" id="KW-0175">Coiled coil</keyword>
<dbReference type="InterPro" id="IPR001752">
    <property type="entry name" value="Kinesin_motor_dom"/>
</dbReference>
<dbReference type="PANTHER" id="PTHR37739:SF8">
    <property type="entry name" value="KINESIN-LIKE PROTEIN KIN-12D"/>
    <property type="match status" value="1"/>
</dbReference>
<dbReference type="InterPro" id="IPR044986">
    <property type="entry name" value="KIF15/KIN-12"/>
</dbReference>
<dbReference type="InterPro" id="IPR027417">
    <property type="entry name" value="P-loop_NTPase"/>
</dbReference>
<keyword evidence="11" id="KW-1185">Reference proteome</keyword>
<evidence type="ECO:0000313" key="11">
    <source>
        <dbReference type="Proteomes" id="UP000316621"/>
    </source>
</evidence>
<evidence type="ECO:0000256" key="2">
    <source>
        <dbReference type="ARBA" id="ARBA00022741"/>
    </source>
</evidence>
<feature type="compositionally biased region" description="Polar residues" evidence="8">
    <location>
        <begin position="66"/>
        <end position="79"/>
    </location>
</feature>
<dbReference type="PROSITE" id="PS50067">
    <property type="entry name" value="KINESIN_MOTOR_2"/>
    <property type="match status" value="1"/>
</dbReference>
<protein>
    <recommendedName>
        <fullName evidence="9">Kinesin motor domain-containing protein</fullName>
    </recommendedName>
</protein>
<evidence type="ECO:0000256" key="8">
    <source>
        <dbReference type="SAM" id="MobiDB-lite"/>
    </source>
</evidence>
<evidence type="ECO:0000256" key="3">
    <source>
        <dbReference type="ARBA" id="ARBA00022840"/>
    </source>
</evidence>
<evidence type="ECO:0000256" key="4">
    <source>
        <dbReference type="ARBA" id="ARBA00023054"/>
    </source>
</evidence>
<evidence type="ECO:0000313" key="10">
    <source>
        <dbReference type="EMBL" id="RZC59093.1"/>
    </source>
</evidence>
<dbReference type="GO" id="GO:0007018">
    <property type="term" value="P:microtubule-based movement"/>
    <property type="evidence" value="ECO:0007669"/>
    <property type="project" value="InterPro"/>
</dbReference>
<keyword evidence="5 7" id="KW-0505">Motor protein</keyword>
<accession>A0A4Y7JDB1</accession>
<evidence type="ECO:0000256" key="7">
    <source>
        <dbReference type="PROSITE-ProRule" id="PRU00283"/>
    </source>
</evidence>
<feature type="domain" description="Kinesin motor" evidence="9">
    <location>
        <begin position="210"/>
        <end position="533"/>
    </location>
</feature>
<name>A0A4Y7JDB1_PAPSO</name>
<dbReference type="EMBL" id="CM010718">
    <property type="protein sequence ID" value="RZC59093.1"/>
    <property type="molecule type" value="Genomic_DNA"/>
</dbReference>
<dbReference type="AlphaFoldDB" id="A0A4Y7JDB1"/>
<dbReference type="SMART" id="SM00129">
    <property type="entry name" value="KISc"/>
    <property type="match status" value="1"/>
</dbReference>
<dbReference type="Gene3D" id="3.40.850.10">
    <property type="entry name" value="Kinesin motor domain"/>
    <property type="match status" value="1"/>
</dbReference>
<feature type="region of interest" description="Disordered" evidence="8">
    <location>
        <begin position="42"/>
        <end position="132"/>
    </location>
</feature>
<dbReference type="GO" id="GO:0003777">
    <property type="term" value="F:microtubule motor activity"/>
    <property type="evidence" value="ECO:0007669"/>
    <property type="project" value="InterPro"/>
</dbReference>
<organism evidence="10 11">
    <name type="scientific">Papaver somniferum</name>
    <name type="common">Opium poppy</name>
    <dbReference type="NCBI Taxonomy" id="3469"/>
    <lineage>
        <taxon>Eukaryota</taxon>
        <taxon>Viridiplantae</taxon>
        <taxon>Streptophyta</taxon>
        <taxon>Embryophyta</taxon>
        <taxon>Tracheophyta</taxon>
        <taxon>Spermatophyta</taxon>
        <taxon>Magnoliopsida</taxon>
        <taxon>Ranunculales</taxon>
        <taxon>Papaveraceae</taxon>
        <taxon>Papaveroideae</taxon>
        <taxon>Papaver</taxon>
    </lineage>
</organism>
<evidence type="ECO:0000256" key="5">
    <source>
        <dbReference type="ARBA" id="ARBA00023175"/>
    </source>
</evidence>
<dbReference type="GO" id="GO:0005524">
    <property type="term" value="F:ATP binding"/>
    <property type="evidence" value="ECO:0007669"/>
    <property type="project" value="UniProtKB-UniRule"/>
</dbReference>
<proteinExistence type="inferred from homology"/>
<evidence type="ECO:0000256" key="6">
    <source>
        <dbReference type="ARBA" id="ARBA00034488"/>
    </source>
</evidence>